<name>A0AAU7GF52_9MICO</name>
<evidence type="ECO:0000259" key="2">
    <source>
        <dbReference type="Pfam" id="PF07498"/>
    </source>
</evidence>
<sequence length="145" mass="15388">MGKRKKLEKAAEKAYARAEKAIEAAVEAAAAVDKDARKRAKKLRKRLAEQVPAAGGPARRPDGADHTADSTEPDAPIDLTPPLPTVTDDDADTAAEFAGSAATSAPHDPELDRMTVQALRDAARARGILNVSRLTKGQLIERLSD</sequence>
<feature type="domain" description="Rho termination factor-like N-terminal" evidence="2">
    <location>
        <begin position="110"/>
        <end position="142"/>
    </location>
</feature>
<dbReference type="AlphaFoldDB" id="A0AAU7GF52"/>
<dbReference type="Pfam" id="PF07498">
    <property type="entry name" value="Rho_N"/>
    <property type="match status" value="1"/>
</dbReference>
<dbReference type="InterPro" id="IPR011112">
    <property type="entry name" value="Rho-like_N"/>
</dbReference>
<feature type="region of interest" description="Disordered" evidence="1">
    <location>
        <begin position="32"/>
        <end position="111"/>
    </location>
</feature>
<dbReference type="EMBL" id="CP157390">
    <property type="protein sequence ID" value="XBM49302.1"/>
    <property type="molecule type" value="Genomic_DNA"/>
</dbReference>
<feature type="compositionally biased region" description="Basic and acidic residues" evidence="1">
    <location>
        <begin position="59"/>
        <end position="69"/>
    </location>
</feature>
<proteinExistence type="predicted"/>
<gene>
    <name evidence="3" type="ORF">AAME72_05425</name>
</gene>
<evidence type="ECO:0000313" key="3">
    <source>
        <dbReference type="EMBL" id="XBM49302.1"/>
    </source>
</evidence>
<organism evidence="3">
    <name type="scientific">Leifsonia sp. NPDC080035</name>
    <dbReference type="NCBI Taxonomy" id="3143936"/>
    <lineage>
        <taxon>Bacteria</taxon>
        <taxon>Bacillati</taxon>
        <taxon>Actinomycetota</taxon>
        <taxon>Actinomycetes</taxon>
        <taxon>Micrococcales</taxon>
        <taxon>Microbacteriaceae</taxon>
        <taxon>Leifsonia</taxon>
    </lineage>
</organism>
<evidence type="ECO:0000256" key="1">
    <source>
        <dbReference type="SAM" id="MobiDB-lite"/>
    </source>
</evidence>
<reference evidence="3" key="1">
    <citation type="submission" date="2024-05" db="EMBL/GenBank/DDBJ databases">
        <title>The Natural Products Discovery Center: Release of the First 8490 Sequenced Strains for Exploring Actinobacteria Biosynthetic Diversity.</title>
        <authorList>
            <person name="Kalkreuter E."/>
            <person name="Kautsar S.A."/>
            <person name="Yang D."/>
            <person name="Bader C.D."/>
            <person name="Teijaro C.N."/>
            <person name="Fluegel L."/>
            <person name="Davis C.M."/>
            <person name="Simpson J.R."/>
            <person name="Lauterbach L."/>
            <person name="Steele A.D."/>
            <person name="Gui C."/>
            <person name="Meng S."/>
            <person name="Li G."/>
            <person name="Viehrig K."/>
            <person name="Ye F."/>
            <person name="Su P."/>
            <person name="Kiefer A.F."/>
            <person name="Nichols A."/>
            <person name="Cepeda A.J."/>
            <person name="Yan W."/>
            <person name="Fan B."/>
            <person name="Jiang Y."/>
            <person name="Adhikari A."/>
            <person name="Zheng C.-J."/>
            <person name="Schuster L."/>
            <person name="Cowan T.M."/>
            <person name="Smanski M.J."/>
            <person name="Chevrette M.G."/>
            <person name="de Carvalho L.P.S."/>
            <person name="Shen B."/>
        </authorList>
    </citation>
    <scope>NUCLEOTIDE SEQUENCE</scope>
    <source>
        <strain evidence="3">NPDC080035</strain>
    </source>
</reference>
<feature type="compositionally biased region" description="Low complexity" evidence="1">
    <location>
        <begin position="94"/>
        <end position="105"/>
    </location>
</feature>
<protein>
    <submittedName>
        <fullName evidence="3">Rho termination factor N-terminal domain-containing protein</fullName>
    </submittedName>
</protein>
<dbReference type="RefSeq" id="WP_348789220.1">
    <property type="nucleotide sequence ID" value="NZ_CP157390.1"/>
</dbReference>
<accession>A0AAU7GF52</accession>
<dbReference type="GO" id="GO:0006353">
    <property type="term" value="P:DNA-templated transcription termination"/>
    <property type="evidence" value="ECO:0007669"/>
    <property type="project" value="InterPro"/>
</dbReference>